<keyword evidence="2" id="KW-1185">Reference proteome</keyword>
<dbReference type="Proteomes" id="UP001398556">
    <property type="component" value="Unassembled WGS sequence"/>
</dbReference>
<dbReference type="InterPro" id="IPR046733">
    <property type="entry name" value="DUF6625"/>
</dbReference>
<dbReference type="EMBL" id="JBBYHU010000004">
    <property type="protein sequence ID" value="MEL1240113.1"/>
    <property type="molecule type" value="Genomic_DNA"/>
</dbReference>
<proteinExistence type="predicted"/>
<evidence type="ECO:0000313" key="1">
    <source>
        <dbReference type="EMBL" id="MEL1240113.1"/>
    </source>
</evidence>
<organism evidence="1 2">
    <name type="scientific">Flavobacterium flavipallidum</name>
    <dbReference type="NCBI Taxonomy" id="3139140"/>
    <lineage>
        <taxon>Bacteria</taxon>
        <taxon>Pseudomonadati</taxon>
        <taxon>Bacteroidota</taxon>
        <taxon>Flavobacteriia</taxon>
        <taxon>Flavobacteriales</taxon>
        <taxon>Flavobacteriaceae</taxon>
        <taxon>Flavobacterium</taxon>
    </lineage>
</organism>
<accession>A0ABU9HK07</accession>
<dbReference type="RefSeq" id="WP_341699359.1">
    <property type="nucleotide sequence ID" value="NZ_JBBYHU010000004.1"/>
</dbReference>
<protein>
    <submittedName>
        <fullName evidence="1">DUF6625 family protein</fullName>
    </submittedName>
</protein>
<gene>
    <name evidence="1" type="ORF">AAEO59_03530</name>
</gene>
<name>A0ABU9HK07_9FLAO</name>
<sequence>MRNKSIAIPIPYFGKLPAWFELFLMSAGKSEKIDFLLFTDDDAYYDYPLNFKVFNISYEEFQNIFYNKLGNVYLGHPYKLCEYKPCYGYVLNDYLKGYDFWGHCDIDLIFGDLDSYLEKISLEEYDRIFTYGHLSIYKNVERVNKAFKLELGAGFPKVFKFSFVSKTTYSCNFDEIGINVILKEYGFKVYENSFFANVNESFKRFRIHSGLFDFPSILVYKNNKVLEIKKKENQIVQNELMYLHFQNRKSLKIDSDIVGDFLISDEGFIKYDSNQLEKYLTIYGDKESDEEQNKYYSSFLSDKRKKTYLKIIKEFKHSNIMLFGVLYNLYTAKKWLSKNNIR</sequence>
<reference evidence="1 2" key="1">
    <citation type="submission" date="2024-04" db="EMBL/GenBank/DDBJ databases">
        <title>Flavobacterium sp. DGU99 16S ribosomal RNA gene Genome sequencing and assembly.</title>
        <authorList>
            <person name="Park S."/>
        </authorList>
    </citation>
    <scope>NUCLEOTIDE SEQUENCE [LARGE SCALE GENOMIC DNA]</scope>
    <source>
        <strain evidence="1 2">DGU99</strain>
    </source>
</reference>
<dbReference type="Pfam" id="PF20330">
    <property type="entry name" value="DUF6625"/>
    <property type="match status" value="1"/>
</dbReference>
<comment type="caution">
    <text evidence="1">The sequence shown here is derived from an EMBL/GenBank/DDBJ whole genome shotgun (WGS) entry which is preliminary data.</text>
</comment>
<evidence type="ECO:0000313" key="2">
    <source>
        <dbReference type="Proteomes" id="UP001398556"/>
    </source>
</evidence>